<sequence length="205" mass="22114">MTRETPTEESAASGALGQLASAGLTTEAAESPTSEATGEHLREGHPVVAMVTLLPLAFEKEPPFTYRVRLQANEMAGPNARLRARMQLTIANWPGNVDAASRVCDKLVDNAFRHGKAFKDGRLPVRLTVHPETAELLVEVDDANPEFPGFPGAVATELGGKPPTGLWWVAHYRGRLSWDVLRDDDGRVVGKSVQAVLPPSWEASA</sequence>
<evidence type="ECO:0000313" key="2">
    <source>
        <dbReference type="Proteomes" id="UP000646776"/>
    </source>
</evidence>
<reference evidence="1" key="1">
    <citation type="journal article" date="2014" name="Int. J. Syst. Evol. Microbiol.">
        <title>Complete genome sequence of Corynebacterium casei LMG S-19264T (=DSM 44701T), isolated from a smear-ripened cheese.</title>
        <authorList>
            <consortium name="US DOE Joint Genome Institute (JGI-PGF)"/>
            <person name="Walter F."/>
            <person name="Albersmeier A."/>
            <person name="Kalinowski J."/>
            <person name="Ruckert C."/>
        </authorList>
    </citation>
    <scope>NUCLEOTIDE SEQUENCE</scope>
    <source>
        <strain evidence="1">JCM 4125</strain>
    </source>
</reference>
<comment type="caution">
    <text evidence="1">The sequence shown here is derived from an EMBL/GenBank/DDBJ whole genome shotgun (WGS) entry which is preliminary data.</text>
</comment>
<evidence type="ECO:0000313" key="1">
    <source>
        <dbReference type="EMBL" id="GGT51792.1"/>
    </source>
</evidence>
<accession>A0A918HBZ0</accession>
<gene>
    <name evidence="1" type="ORF">GCM10010226_31200</name>
</gene>
<reference evidence="1" key="2">
    <citation type="submission" date="2020-09" db="EMBL/GenBank/DDBJ databases">
        <authorList>
            <person name="Sun Q."/>
            <person name="Ohkuma M."/>
        </authorList>
    </citation>
    <scope>NUCLEOTIDE SEQUENCE</scope>
    <source>
        <strain evidence="1">JCM 4125</strain>
    </source>
</reference>
<protein>
    <recommendedName>
        <fullName evidence="3">Histidine kinase/HSP90-like ATPase domain-containing protein</fullName>
    </recommendedName>
</protein>
<dbReference type="InterPro" id="IPR036890">
    <property type="entry name" value="HATPase_C_sf"/>
</dbReference>
<dbReference type="RefSeq" id="WP_189711844.1">
    <property type="nucleotide sequence ID" value="NZ_BMSA01000007.1"/>
</dbReference>
<dbReference type="EMBL" id="BMSA01000007">
    <property type="protein sequence ID" value="GGT51792.1"/>
    <property type="molecule type" value="Genomic_DNA"/>
</dbReference>
<proteinExistence type="predicted"/>
<evidence type="ECO:0008006" key="3">
    <source>
        <dbReference type="Google" id="ProtNLM"/>
    </source>
</evidence>
<name>A0A918HBZ0_9ACTN</name>
<dbReference type="Gene3D" id="3.30.565.10">
    <property type="entry name" value="Histidine kinase-like ATPase, C-terminal domain"/>
    <property type="match status" value="1"/>
</dbReference>
<dbReference type="Proteomes" id="UP000646776">
    <property type="component" value="Unassembled WGS sequence"/>
</dbReference>
<keyword evidence="2" id="KW-1185">Reference proteome</keyword>
<dbReference type="AlphaFoldDB" id="A0A918HBZ0"/>
<organism evidence="1 2">
    <name type="scientific">Streptomyces phaeofaciens</name>
    <dbReference type="NCBI Taxonomy" id="68254"/>
    <lineage>
        <taxon>Bacteria</taxon>
        <taxon>Bacillati</taxon>
        <taxon>Actinomycetota</taxon>
        <taxon>Actinomycetes</taxon>
        <taxon>Kitasatosporales</taxon>
        <taxon>Streptomycetaceae</taxon>
        <taxon>Streptomyces</taxon>
    </lineage>
</organism>